<accession>A0A5K7XAH3</accession>
<protein>
    <recommendedName>
        <fullName evidence="4">DUF4440 domain-containing protein</fullName>
    </recommendedName>
</protein>
<reference evidence="3" key="1">
    <citation type="submission" date="2019-10" db="EMBL/GenBank/DDBJ databases">
        <title>Lacipirellula parvula gen. nov., sp. nov., representing a lineage of planctomycetes widespread in freshwater anoxic habitats, and description of the family Lacipirellulaceae.</title>
        <authorList>
            <person name="Dedysh S.N."/>
            <person name="Kulichevskaya I.S."/>
            <person name="Beletsky A.V."/>
            <person name="Rakitin A.L."/>
            <person name="Mardanov A.V."/>
            <person name="Ivanova A.A."/>
            <person name="Saltykova V.X."/>
            <person name="Rijpstra W.I.C."/>
            <person name="Sinninghe Damste J.S."/>
            <person name="Ravin N.V."/>
        </authorList>
    </citation>
    <scope>NUCLEOTIDE SEQUENCE [LARGE SCALE GENOMIC DNA]</scope>
    <source>
        <strain evidence="3">PX69</strain>
    </source>
</reference>
<keyword evidence="3" id="KW-1185">Reference proteome</keyword>
<evidence type="ECO:0000313" key="3">
    <source>
        <dbReference type="Proteomes" id="UP000326837"/>
    </source>
</evidence>
<dbReference type="SUPFAM" id="SSF54427">
    <property type="entry name" value="NTF2-like"/>
    <property type="match status" value="1"/>
</dbReference>
<dbReference type="Gene3D" id="3.10.450.50">
    <property type="match status" value="1"/>
</dbReference>
<evidence type="ECO:0008006" key="4">
    <source>
        <dbReference type="Google" id="ProtNLM"/>
    </source>
</evidence>
<evidence type="ECO:0000313" key="2">
    <source>
        <dbReference type="EMBL" id="BBO31413.1"/>
    </source>
</evidence>
<proteinExistence type="predicted"/>
<dbReference type="AlphaFoldDB" id="A0A5K7XAH3"/>
<dbReference type="Proteomes" id="UP000326837">
    <property type="component" value="Chromosome"/>
</dbReference>
<dbReference type="InterPro" id="IPR032710">
    <property type="entry name" value="NTF2-like_dom_sf"/>
</dbReference>
<dbReference type="KEGG" id="lpav:PLANPX_1025"/>
<sequence length="192" mass="21764">MNPGTSYRHPSLTLPLKGRGPEEFKERLPMQRHAILCIFALLAALTSTASAAEPTKQPADPREKEVQVLLNTYFTSWSKADLLSYGKCFMPQSAIHMIEPSGRLVTLPLAPFLKTQQEAHRSNPNKMTETAERTEIRFDADLAHALVYWKLVDGERIEYGYDHFTLMKSEGEWRIANLVFYVVKPPADEASK</sequence>
<name>A0A5K7XAH3_9BACT</name>
<gene>
    <name evidence="2" type="ORF">PLANPX_1025</name>
</gene>
<dbReference type="InterPro" id="IPR039437">
    <property type="entry name" value="FrzH/put_lumazine-bd"/>
</dbReference>
<evidence type="ECO:0000256" key="1">
    <source>
        <dbReference type="SAM" id="MobiDB-lite"/>
    </source>
</evidence>
<organism evidence="2 3">
    <name type="scientific">Lacipirellula parvula</name>
    <dbReference type="NCBI Taxonomy" id="2650471"/>
    <lineage>
        <taxon>Bacteria</taxon>
        <taxon>Pseudomonadati</taxon>
        <taxon>Planctomycetota</taxon>
        <taxon>Planctomycetia</taxon>
        <taxon>Pirellulales</taxon>
        <taxon>Lacipirellulaceae</taxon>
        <taxon>Lacipirellula</taxon>
    </lineage>
</organism>
<dbReference type="Pfam" id="PF12893">
    <property type="entry name" value="Lumazine_bd_2"/>
    <property type="match status" value="1"/>
</dbReference>
<feature type="region of interest" description="Disordered" evidence="1">
    <location>
        <begin position="1"/>
        <end position="20"/>
    </location>
</feature>
<dbReference type="EMBL" id="AP021861">
    <property type="protein sequence ID" value="BBO31413.1"/>
    <property type="molecule type" value="Genomic_DNA"/>
</dbReference>